<dbReference type="FunFam" id="3.80.10.10:FF:000207">
    <property type="entry name" value="Relaxin family peptide receptor 2"/>
    <property type="match status" value="1"/>
</dbReference>
<feature type="transmembrane region" description="Helical" evidence="14">
    <location>
        <begin position="623"/>
        <end position="644"/>
    </location>
</feature>
<dbReference type="SUPFAM" id="SSF57424">
    <property type="entry name" value="LDL receptor-like module"/>
    <property type="match status" value="1"/>
</dbReference>
<keyword evidence="5" id="KW-0677">Repeat</keyword>
<evidence type="ECO:0000256" key="5">
    <source>
        <dbReference type="ARBA" id="ARBA00022737"/>
    </source>
</evidence>
<sequence>MNIVIPVEGGIPGGSVVASRAAIEGCPLGQFPCGNVSVCLPQALQCNGYRDCQNGADEEHCGDNSGWADIFDRTIKKTDGTKAQVLPADCYLVQYPESCDCVKTEVECVDVNLRSVPLLSPNVTWLSLKSNKIRELPDDVFSRYSDLQRLFLQNNSIRSVSIRAFFGLYKLRKLFLSQNYITSLRPGVFSDLQKLRWLVLDHNPLTGISHDTFVGLQSLTFLSMVNTSLLQLPEACLCHHMPVLSWLDFAENHVAMLNYSMLITCTELTVLSLRDNQIKSLPENTFLSLGALAELDLSCNRIAKLPSNTFKSLKSLLKLNISHNPLLHIHAGHFDHLIQLQSLGLEGIEIPDIQTKMFLPMGNLSHIYFKDFQYCSYAPHVRKCKPNTDGISSFEDLLASIVLRISVWVMAFITCFGNLFVIGMRSLIRAENDLHAACIKVLCCADCLMGVYLFFLGVFDVKFRGEYNRNALLWMDSLECRTIGFLAMLSSEVSVLLLTYLTLEKFLVIVFPFSHLRPGKLQTVVMLASIWLLGFVIAAVPLLNEDLFGNYYGRNGVCFPLHSDRLEKPTAKGYSTGIFLGLNLVAFLVIVFSYSSMFYSIYKTGINATDMRSRLHKDVAVANRFFFIVFSDALCWIPIFLVKLLSLLEVEIPGTINSWVVIFILPINSALNPILYTLTTSFFREQVELLLCRWQRRSALRKERKSLTSSTIYMESSRHTLYHPKAYLPRLSIPDMDARYD</sequence>
<dbReference type="PROSITE" id="PS01209">
    <property type="entry name" value="LDLRA_1"/>
    <property type="match status" value="1"/>
</dbReference>
<dbReference type="PRINTS" id="PR01739">
    <property type="entry name" value="RELAXINR"/>
</dbReference>
<feature type="transmembrane region" description="Helical" evidence="14">
    <location>
        <begin position="578"/>
        <end position="602"/>
    </location>
</feature>
<comment type="caution">
    <text evidence="13">Lacks conserved residue(s) required for the propagation of feature annotation.</text>
</comment>
<evidence type="ECO:0000256" key="8">
    <source>
        <dbReference type="ARBA" id="ARBA00023136"/>
    </source>
</evidence>
<dbReference type="Gene3D" id="3.80.10.10">
    <property type="entry name" value="Ribonuclease Inhibitor"/>
    <property type="match status" value="2"/>
</dbReference>
<feature type="transmembrane region" description="Helical" evidence="14">
    <location>
        <begin position="656"/>
        <end position="676"/>
    </location>
</feature>
<dbReference type="FunFam" id="4.10.400.10:FF:000014">
    <property type="entry name" value="Relaxin family peptide receptor 1"/>
    <property type="match status" value="1"/>
</dbReference>
<dbReference type="InterPro" id="IPR036055">
    <property type="entry name" value="LDL_receptor-like_sf"/>
</dbReference>
<dbReference type="InterPro" id="IPR002172">
    <property type="entry name" value="LDrepeatLR_classA_rpt"/>
</dbReference>
<keyword evidence="12" id="KW-0807">Transducer</keyword>
<dbReference type="Pfam" id="PF00057">
    <property type="entry name" value="Ldl_recept_a"/>
    <property type="match status" value="1"/>
</dbReference>
<dbReference type="Pfam" id="PF00001">
    <property type="entry name" value="7tm_1"/>
    <property type="match status" value="1"/>
</dbReference>
<dbReference type="Proteomes" id="UP000504632">
    <property type="component" value="Chromosome 15"/>
</dbReference>
<dbReference type="InterPro" id="IPR008112">
    <property type="entry name" value="Relaxin_rcpt"/>
</dbReference>
<dbReference type="SMART" id="SM00369">
    <property type="entry name" value="LRR_TYP"/>
    <property type="match status" value="8"/>
</dbReference>
<keyword evidence="9 13" id="KW-1015">Disulfide bond</keyword>
<evidence type="ECO:0000256" key="9">
    <source>
        <dbReference type="ARBA" id="ARBA00023157"/>
    </source>
</evidence>
<evidence type="ECO:0000256" key="7">
    <source>
        <dbReference type="ARBA" id="ARBA00023040"/>
    </source>
</evidence>
<dbReference type="PROSITE" id="PS50068">
    <property type="entry name" value="LDLRA_2"/>
    <property type="match status" value="1"/>
</dbReference>
<evidence type="ECO:0000256" key="13">
    <source>
        <dbReference type="PROSITE-ProRule" id="PRU00124"/>
    </source>
</evidence>
<keyword evidence="4 14" id="KW-0812">Transmembrane</keyword>
<dbReference type="Pfam" id="PF13855">
    <property type="entry name" value="LRR_8"/>
    <property type="match status" value="2"/>
</dbReference>
<keyword evidence="7" id="KW-0297">G-protein coupled receptor</keyword>
<evidence type="ECO:0000256" key="4">
    <source>
        <dbReference type="ARBA" id="ARBA00022692"/>
    </source>
</evidence>
<dbReference type="FunFam" id="1.20.1070.10:FF:000023">
    <property type="entry name" value="Relaxin family peptide receptor 1"/>
    <property type="match status" value="1"/>
</dbReference>
<gene>
    <name evidence="17" type="primary">rxfp2a</name>
</gene>
<keyword evidence="11" id="KW-0325">Glycoprotein</keyword>
<organism evidence="16 17">
    <name type="scientific">Chanos chanos</name>
    <name type="common">Milkfish</name>
    <name type="synonym">Mugil chanos</name>
    <dbReference type="NCBI Taxonomy" id="29144"/>
    <lineage>
        <taxon>Eukaryota</taxon>
        <taxon>Metazoa</taxon>
        <taxon>Chordata</taxon>
        <taxon>Craniata</taxon>
        <taxon>Vertebrata</taxon>
        <taxon>Euteleostomi</taxon>
        <taxon>Actinopterygii</taxon>
        <taxon>Neopterygii</taxon>
        <taxon>Teleostei</taxon>
        <taxon>Ostariophysi</taxon>
        <taxon>Gonorynchiformes</taxon>
        <taxon>Chanidae</taxon>
        <taxon>Chanos</taxon>
    </lineage>
</organism>
<dbReference type="Gene3D" id="4.10.400.10">
    <property type="entry name" value="Low-density Lipoprotein Receptor"/>
    <property type="match status" value="1"/>
</dbReference>
<dbReference type="Gene3D" id="1.20.1070.10">
    <property type="entry name" value="Rhodopsin 7-helix transmembrane proteins"/>
    <property type="match status" value="1"/>
</dbReference>
<evidence type="ECO:0000256" key="6">
    <source>
        <dbReference type="ARBA" id="ARBA00022989"/>
    </source>
</evidence>
<dbReference type="SMART" id="SM00192">
    <property type="entry name" value="LDLa"/>
    <property type="match status" value="1"/>
</dbReference>
<evidence type="ECO:0000256" key="1">
    <source>
        <dbReference type="ARBA" id="ARBA00004651"/>
    </source>
</evidence>
<dbReference type="PANTHER" id="PTHR24372">
    <property type="entry name" value="GLYCOPROTEIN HORMONE RECEPTOR"/>
    <property type="match status" value="1"/>
</dbReference>
<dbReference type="InterPro" id="IPR032675">
    <property type="entry name" value="LRR_dom_sf"/>
</dbReference>
<dbReference type="InterPro" id="IPR023415">
    <property type="entry name" value="LDLR_class-A_CS"/>
</dbReference>
<feature type="transmembrane region" description="Helical" evidence="14">
    <location>
        <begin position="434"/>
        <end position="459"/>
    </location>
</feature>
<evidence type="ECO:0000256" key="11">
    <source>
        <dbReference type="ARBA" id="ARBA00023180"/>
    </source>
</evidence>
<dbReference type="GO" id="GO:0005886">
    <property type="term" value="C:plasma membrane"/>
    <property type="evidence" value="ECO:0007669"/>
    <property type="project" value="UniProtKB-SubCell"/>
</dbReference>
<dbReference type="CDD" id="cd00112">
    <property type="entry name" value="LDLa"/>
    <property type="match status" value="1"/>
</dbReference>
<dbReference type="PROSITE" id="PS50262">
    <property type="entry name" value="G_PROTEIN_RECEP_F1_2"/>
    <property type="match status" value="1"/>
</dbReference>
<keyword evidence="3" id="KW-0433">Leucine-rich repeat</keyword>
<dbReference type="RefSeq" id="XP_030648106.1">
    <property type="nucleotide sequence ID" value="XM_030792246.1"/>
</dbReference>
<proteinExistence type="predicted"/>
<keyword evidence="8 14" id="KW-0472">Membrane</keyword>
<dbReference type="GeneID" id="115828289"/>
<name>A0A6J2WV39_CHACN</name>
<dbReference type="InterPro" id="IPR001611">
    <property type="entry name" value="Leu-rich_rpt"/>
</dbReference>
<dbReference type="GO" id="GO:0007189">
    <property type="term" value="P:adenylate cyclase-activating G protein-coupled receptor signaling pathway"/>
    <property type="evidence" value="ECO:0007669"/>
    <property type="project" value="TreeGrafter"/>
</dbReference>
<dbReference type="PANTHER" id="PTHR24372:SF72">
    <property type="entry name" value="RELAXIN RECEPTOR 2"/>
    <property type="match status" value="1"/>
</dbReference>
<dbReference type="InterPro" id="IPR003591">
    <property type="entry name" value="Leu-rich_rpt_typical-subtyp"/>
</dbReference>
<dbReference type="PRINTS" id="PR00237">
    <property type="entry name" value="GPCRRHODOPSN"/>
</dbReference>
<dbReference type="FunFam" id="3.80.10.10:FF:000434">
    <property type="entry name" value="Relaxin family peptide receptor 1"/>
    <property type="match status" value="1"/>
</dbReference>
<evidence type="ECO:0000256" key="14">
    <source>
        <dbReference type="SAM" id="Phobius"/>
    </source>
</evidence>
<dbReference type="SUPFAM" id="SSF81321">
    <property type="entry name" value="Family A G protein-coupled receptor-like"/>
    <property type="match status" value="1"/>
</dbReference>
<evidence type="ECO:0000256" key="10">
    <source>
        <dbReference type="ARBA" id="ARBA00023170"/>
    </source>
</evidence>
<feature type="disulfide bond" evidence="13">
    <location>
        <begin position="46"/>
        <end position="61"/>
    </location>
</feature>
<keyword evidence="10 17" id="KW-0675">Receptor</keyword>
<dbReference type="GO" id="GO:0009755">
    <property type="term" value="P:hormone-mediated signaling pathway"/>
    <property type="evidence" value="ECO:0007669"/>
    <property type="project" value="TreeGrafter"/>
</dbReference>
<feature type="transmembrane region" description="Helical" evidence="14">
    <location>
        <begin position="401"/>
        <end position="422"/>
    </location>
</feature>
<evidence type="ECO:0000313" key="16">
    <source>
        <dbReference type="Proteomes" id="UP000504632"/>
    </source>
</evidence>
<feature type="domain" description="G-protein coupled receptors family 1 profile" evidence="15">
    <location>
        <begin position="417"/>
        <end position="676"/>
    </location>
</feature>
<dbReference type="SUPFAM" id="SSF52058">
    <property type="entry name" value="L domain-like"/>
    <property type="match status" value="1"/>
</dbReference>
<keyword evidence="6 14" id="KW-1133">Transmembrane helix</keyword>
<evidence type="ECO:0000256" key="2">
    <source>
        <dbReference type="ARBA" id="ARBA00022475"/>
    </source>
</evidence>
<evidence type="ECO:0000259" key="15">
    <source>
        <dbReference type="PROSITE" id="PS50262"/>
    </source>
</evidence>
<comment type="subcellular location">
    <subcellularLocation>
        <location evidence="1">Cell membrane</location>
        <topology evidence="1">Multi-pass membrane protein</topology>
    </subcellularLocation>
</comment>
<keyword evidence="16" id="KW-1185">Reference proteome</keyword>
<dbReference type="InParanoid" id="A0A6J2WV39"/>
<reference evidence="17" key="1">
    <citation type="submission" date="2025-08" db="UniProtKB">
        <authorList>
            <consortium name="RefSeq"/>
        </authorList>
    </citation>
    <scope>IDENTIFICATION</scope>
</reference>
<dbReference type="FunCoup" id="A0A6J2WV39">
    <property type="interactions" value="192"/>
</dbReference>
<evidence type="ECO:0000313" key="17">
    <source>
        <dbReference type="RefSeq" id="XP_030648106.1"/>
    </source>
</evidence>
<keyword evidence="2" id="KW-1003">Cell membrane</keyword>
<protein>
    <submittedName>
        <fullName evidence="17">Relaxin receptor 2a</fullName>
    </submittedName>
</protein>
<dbReference type="InterPro" id="IPR017452">
    <property type="entry name" value="GPCR_Rhodpsn_7TM"/>
</dbReference>
<dbReference type="CTD" id="792884"/>
<dbReference type="InterPro" id="IPR000276">
    <property type="entry name" value="GPCR_Rhodpsn"/>
</dbReference>
<evidence type="ECO:0000256" key="12">
    <source>
        <dbReference type="ARBA" id="ARBA00023224"/>
    </source>
</evidence>
<accession>A0A6J2WV39</accession>
<feature type="transmembrane region" description="Helical" evidence="14">
    <location>
        <begin position="524"/>
        <end position="543"/>
    </location>
</feature>
<evidence type="ECO:0000256" key="3">
    <source>
        <dbReference type="ARBA" id="ARBA00022614"/>
    </source>
</evidence>
<dbReference type="AlphaFoldDB" id="A0A6J2WV39"/>
<dbReference type="OrthoDB" id="6022531at2759"/>
<dbReference type="PROSITE" id="PS51450">
    <property type="entry name" value="LRR"/>
    <property type="match status" value="3"/>
</dbReference>
<dbReference type="GO" id="GO:0008528">
    <property type="term" value="F:G protein-coupled peptide receptor activity"/>
    <property type="evidence" value="ECO:0007669"/>
    <property type="project" value="TreeGrafter"/>
</dbReference>